<dbReference type="InterPro" id="IPR012910">
    <property type="entry name" value="Plug_dom"/>
</dbReference>
<dbReference type="Proteomes" id="UP000823619">
    <property type="component" value="Unassembled WGS sequence"/>
</dbReference>
<gene>
    <name evidence="4" type="ORF">IAC23_03505</name>
</gene>
<feature type="signal peptide" evidence="2">
    <location>
        <begin position="1"/>
        <end position="29"/>
    </location>
</feature>
<dbReference type="EMBL" id="JADIMO010000039">
    <property type="protein sequence ID" value="MBO8444748.1"/>
    <property type="molecule type" value="Genomic_DNA"/>
</dbReference>
<evidence type="ECO:0000313" key="4">
    <source>
        <dbReference type="EMBL" id="MBO8444748.1"/>
    </source>
</evidence>
<comment type="subcellular location">
    <subcellularLocation>
        <location evidence="1">Cell outer membrane</location>
        <topology evidence="1">Multi-pass membrane protein</topology>
    </subcellularLocation>
</comment>
<accession>A0A9D9EBV9</accession>
<dbReference type="SUPFAM" id="SSF56935">
    <property type="entry name" value="Porins"/>
    <property type="match status" value="1"/>
</dbReference>
<dbReference type="PROSITE" id="PS52016">
    <property type="entry name" value="TONB_DEPENDENT_REC_3"/>
    <property type="match status" value="1"/>
</dbReference>
<evidence type="ECO:0000259" key="3">
    <source>
        <dbReference type="Pfam" id="PF07715"/>
    </source>
</evidence>
<dbReference type="GO" id="GO:0009279">
    <property type="term" value="C:cell outer membrane"/>
    <property type="evidence" value="ECO:0007669"/>
    <property type="project" value="UniProtKB-SubCell"/>
</dbReference>
<evidence type="ECO:0000256" key="2">
    <source>
        <dbReference type="SAM" id="SignalP"/>
    </source>
</evidence>
<dbReference type="InterPro" id="IPR023996">
    <property type="entry name" value="TonB-dep_OMP_SusC/RagA"/>
</dbReference>
<dbReference type="AlphaFoldDB" id="A0A9D9EBV9"/>
<dbReference type="Gene3D" id="2.60.40.1120">
    <property type="entry name" value="Carboxypeptidase-like, regulatory domain"/>
    <property type="match status" value="1"/>
</dbReference>
<proteinExistence type="inferred from homology"/>
<comment type="caution">
    <text evidence="4">The sequence shown here is derived from an EMBL/GenBank/DDBJ whole genome shotgun (WGS) entry which is preliminary data.</text>
</comment>
<keyword evidence="1" id="KW-0472">Membrane</keyword>
<keyword evidence="4" id="KW-0675">Receptor</keyword>
<feature type="chain" id="PRO_5039063498" evidence="2">
    <location>
        <begin position="30"/>
        <end position="1045"/>
    </location>
</feature>
<protein>
    <submittedName>
        <fullName evidence="4">TonB-dependent receptor</fullName>
    </submittedName>
</protein>
<dbReference type="NCBIfam" id="TIGR04057">
    <property type="entry name" value="SusC_RagA_signa"/>
    <property type="match status" value="1"/>
</dbReference>
<keyword evidence="1" id="KW-0813">Transport</keyword>
<keyword evidence="2" id="KW-0732">Signal</keyword>
<reference evidence="4" key="2">
    <citation type="journal article" date="2021" name="PeerJ">
        <title>Extensive microbial diversity within the chicken gut microbiome revealed by metagenomics and culture.</title>
        <authorList>
            <person name="Gilroy R."/>
            <person name="Ravi A."/>
            <person name="Getino M."/>
            <person name="Pursley I."/>
            <person name="Horton D.L."/>
            <person name="Alikhan N.F."/>
            <person name="Baker D."/>
            <person name="Gharbi K."/>
            <person name="Hall N."/>
            <person name="Watson M."/>
            <person name="Adriaenssens E.M."/>
            <person name="Foster-Nyarko E."/>
            <person name="Jarju S."/>
            <person name="Secka A."/>
            <person name="Antonio M."/>
            <person name="Oren A."/>
            <person name="Chaudhuri R.R."/>
            <person name="La Ragione R."/>
            <person name="Hildebrand F."/>
            <person name="Pallen M.J."/>
        </authorList>
    </citation>
    <scope>NUCLEOTIDE SEQUENCE</scope>
    <source>
        <strain evidence="4">D5-748</strain>
    </source>
</reference>
<dbReference type="FunFam" id="2.170.130.10:FF:000003">
    <property type="entry name" value="SusC/RagA family TonB-linked outer membrane protein"/>
    <property type="match status" value="1"/>
</dbReference>
<dbReference type="InterPro" id="IPR008969">
    <property type="entry name" value="CarboxyPept-like_regulatory"/>
</dbReference>
<dbReference type="SUPFAM" id="SSF49464">
    <property type="entry name" value="Carboxypeptidase regulatory domain-like"/>
    <property type="match status" value="1"/>
</dbReference>
<keyword evidence="1" id="KW-1134">Transmembrane beta strand</keyword>
<keyword evidence="1" id="KW-0812">Transmembrane</keyword>
<evidence type="ECO:0000256" key="1">
    <source>
        <dbReference type="PROSITE-ProRule" id="PRU01360"/>
    </source>
</evidence>
<dbReference type="NCBIfam" id="TIGR04056">
    <property type="entry name" value="OMP_RagA_SusC"/>
    <property type="match status" value="1"/>
</dbReference>
<dbReference type="InterPro" id="IPR037066">
    <property type="entry name" value="Plug_dom_sf"/>
</dbReference>
<dbReference type="Gene3D" id="2.170.130.10">
    <property type="entry name" value="TonB-dependent receptor, plug domain"/>
    <property type="match status" value="1"/>
</dbReference>
<dbReference type="Pfam" id="PF13715">
    <property type="entry name" value="CarbopepD_reg_2"/>
    <property type="match status" value="1"/>
</dbReference>
<name>A0A9D9EBV9_9BACT</name>
<dbReference type="InterPro" id="IPR039426">
    <property type="entry name" value="TonB-dep_rcpt-like"/>
</dbReference>
<reference evidence="4" key="1">
    <citation type="submission" date="2020-10" db="EMBL/GenBank/DDBJ databases">
        <authorList>
            <person name="Gilroy R."/>
        </authorList>
    </citation>
    <scope>NUCLEOTIDE SEQUENCE</scope>
    <source>
        <strain evidence="4">D5-748</strain>
    </source>
</reference>
<dbReference type="InterPro" id="IPR023997">
    <property type="entry name" value="TonB-dep_OMP_SusC/RagA_CS"/>
</dbReference>
<evidence type="ECO:0000313" key="5">
    <source>
        <dbReference type="Proteomes" id="UP000823619"/>
    </source>
</evidence>
<sequence>MRNNPLIIHCRLTATIILFLSLLPAIVSAQERITVTGTVTDETGAPMIGAGILEKNTVNGAMTDLDGKYTITLENLGGTLVCSMLGYEDKEIVVGNQSVINFQMTPATELMDEVVVVGYGTQKKESVVGSISTVQVENLKLPSAQLSTALAGQLAGIVSVTRSGEPGKNGAADFYIRGISSFQGSSSPLVLVDGVERDIDLVDTDDIESFSVLKDASASAVYGVRGANGVIIITTKKGSIGRPQIKVRAEAGITSPTKMPEFVGSEQWARMYNEASGTTRYSDADIAMYANGSDPDLYPNVDWIDALYKDVAFNQRVNLSVSGGGEIARYYVSGSFYNESSIFRNAGNLYDYDSSINYNKFNFRANLDINLTNTTVLNLNLANIYEKSFSPGAATSDIWSYAFLTSPNAFPVEYSDGTISAPSSATGYNPWNLLVHSGYREQFWNSAQSLVGLTQDFGMITEGLSANVKFSWDAWNTQLQRRYKEPEQFHATGRDELGNLVYGNAIYSGSETLTFTKGAASTMTTYLEASINYNRLFADKHRVGAMFLYNHTITRRTFGTDNPNPTTTVTDAETSLPYKNQGIAARATYAYKDKYLLEFNMGYNGSENFAKGHRFGFFPAVSLGWRISGENFWLPVKNVINNLKFRGSYGKVGNDDLGNDDRWLYMSTIITGNSFTMGENGDTGGSGLAMGRPENLDFSWEEETKLDVGLEMTLFNQLTIQADYFKTHRTGILMQRGGLPAIAGLQNSSKLPYVNIGETQNEGVDLTAEWNKQFGEWFLTARGNFTYNRNKLLNNDEPDWEYKYQNRIGKPYGVGGTQPWGLLAVGLFESQEEIDNSPEQTFGEYRVGDIRYADINGDGRIDSQDQIYLGYTTLPEITYGFGATAQWKGLDINIFFQGIAHVSFFMSGSSIRSPFSSNNLERSAIQQDVWDKGWRSDRSAEENANAVYPRLSVGSAAGYGNNSQTSSWWQRNGAFLRLKNVEIGYTLPKRVLAKTGFLQSLRFYVSANNLCTFSEFKLWDPEMGGGEGASYPPNRIISIGLNANF</sequence>
<dbReference type="Pfam" id="PF07715">
    <property type="entry name" value="Plug"/>
    <property type="match status" value="1"/>
</dbReference>
<organism evidence="4 5">
    <name type="scientific">Candidatus Cryptobacteroides merdavium</name>
    <dbReference type="NCBI Taxonomy" id="2840769"/>
    <lineage>
        <taxon>Bacteria</taxon>
        <taxon>Pseudomonadati</taxon>
        <taxon>Bacteroidota</taxon>
        <taxon>Bacteroidia</taxon>
        <taxon>Bacteroidales</taxon>
        <taxon>Candidatus Cryptobacteroides</taxon>
    </lineage>
</organism>
<comment type="similarity">
    <text evidence="1">Belongs to the TonB-dependent receptor family.</text>
</comment>
<keyword evidence="1" id="KW-0998">Cell outer membrane</keyword>
<feature type="domain" description="TonB-dependent receptor plug" evidence="3">
    <location>
        <begin position="124"/>
        <end position="230"/>
    </location>
</feature>